<name>A0ACC1YQT3_MELAZ</name>
<evidence type="ECO:0000313" key="2">
    <source>
        <dbReference type="Proteomes" id="UP001164539"/>
    </source>
</evidence>
<organism evidence="1 2">
    <name type="scientific">Melia azedarach</name>
    <name type="common">Chinaberry tree</name>
    <dbReference type="NCBI Taxonomy" id="155640"/>
    <lineage>
        <taxon>Eukaryota</taxon>
        <taxon>Viridiplantae</taxon>
        <taxon>Streptophyta</taxon>
        <taxon>Embryophyta</taxon>
        <taxon>Tracheophyta</taxon>
        <taxon>Spermatophyta</taxon>
        <taxon>Magnoliopsida</taxon>
        <taxon>eudicotyledons</taxon>
        <taxon>Gunneridae</taxon>
        <taxon>Pentapetalae</taxon>
        <taxon>rosids</taxon>
        <taxon>malvids</taxon>
        <taxon>Sapindales</taxon>
        <taxon>Meliaceae</taxon>
        <taxon>Melia</taxon>
    </lineage>
</organism>
<accession>A0ACC1YQT3</accession>
<proteinExistence type="predicted"/>
<sequence>MEMDHDHGMGMGGMYPPSPMTMNGSNNTGTMQHHNMMMMHMTFFWSKNAEILFSGWPGTRSGMYALALIFVFVLAVLVEWLSHCKFIKPDANHVVAGLIQTFLHAIRVGLSLLVMLAVMSFNGGVFLVAVAGHTLGFLLFGSRVFSQSPPPAKASDLPPVRC</sequence>
<comment type="caution">
    <text evidence="1">The sequence shown here is derived from an EMBL/GenBank/DDBJ whole genome shotgun (WGS) entry which is preliminary data.</text>
</comment>
<gene>
    <name evidence="1" type="ORF">OWV82_004524</name>
</gene>
<evidence type="ECO:0000313" key="1">
    <source>
        <dbReference type="EMBL" id="KAJ4725694.1"/>
    </source>
</evidence>
<dbReference type="Proteomes" id="UP001164539">
    <property type="component" value="Chromosome 2"/>
</dbReference>
<reference evidence="1 2" key="1">
    <citation type="journal article" date="2023" name="Science">
        <title>Complex scaffold remodeling in plant triterpene biosynthesis.</title>
        <authorList>
            <person name="De La Pena R."/>
            <person name="Hodgson H."/>
            <person name="Liu J.C."/>
            <person name="Stephenson M.J."/>
            <person name="Martin A.C."/>
            <person name="Owen C."/>
            <person name="Harkess A."/>
            <person name="Leebens-Mack J."/>
            <person name="Jimenez L.E."/>
            <person name="Osbourn A."/>
            <person name="Sattely E.S."/>
        </authorList>
    </citation>
    <scope>NUCLEOTIDE SEQUENCE [LARGE SCALE GENOMIC DNA]</scope>
    <source>
        <strain evidence="2">cv. JPN11</strain>
        <tissue evidence="1">Leaf</tissue>
    </source>
</reference>
<keyword evidence="2" id="KW-1185">Reference proteome</keyword>
<dbReference type="EMBL" id="CM051395">
    <property type="protein sequence ID" value="KAJ4725694.1"/>
    <property type="molecule type" value="Genomic_DNA"/>
</dbReference>
<protein>
    <submittedName>
        <fullName evidence="1">Copper transporter</fullName>
    </submittedName>
</protein>